<keyword evidence="1" id="KW-0969">Cilium</keyword>
<dbReference type="PANTHER" id="PTHR41930:SF1">
    <property type="entry name" value="DEPHOSPHO-COA KINASE"/>
    <property type="match status" value="1"/>
</dbReference>
<organism evidence="1">
    <name type="scientific">Thermofilum pendens</name>
    <dbReference type="NCBI Taxonomy" id="2269"/>
    <lineage>
        <taxon>Archaea</taxon>
        <taxon>Thermoproteota</taxon>
        <taxon>Thermoprotei</taxon>
        <taxon>Thermofilales</taxon>
        <taxon>Thermofilaceae</taxon>
        <taxon>Thermofilum</taxon>
    </lineage>
</organism>
<comment type="caution">
    <text evidence="1">The sequence shown here is derived from an EMBL/GenBank/DDBJ whole genome shotgun (WGS) entry which is preliminary data.</text>
</comment>
<dbReference type="Pfam" id="PF13238">
    <property type="entry name" value="AAA_18"/>
    <property type="match status" value="1"/>
</dbReference>
<keyword evidence="1" id="KW-0966">Cell projection</keyword>
<protein>
    <submittedName>
        <fullName evidence="1">Flagellar hook-basal body complex protein FliE</fullName>
    </submittedName>
</protein>
<dbReference type="AlphaFoldDB" id="A0A7C4FEB8"/>
<dbReference type="Gene3D" id="3.40.50.300">
    <property type="entry name" value="P-loop containing nucleotide triphosphate hydrolases"/>
    <property type="match status" value="1"/>
</dbReference>
<accession>A0A7C4FEB8</accession>
<proteinExistence type="predicted"/>
<evidence type="ECO:0000313" key="1">
    <source>
        <dbReference type="EMBL" id="HGI43050.1"/>
    </source>
</evidence>
<name>A0A7C4FEB8_THEPE</name>
<gene>
    <name evidence="1" type="primary">fliE</name>
    <name evidence="1" type="ORF">ENV17_01510</name>
</gene>
<dbReference type="EMBL" id="DTFI01000045">
    <property type="protein sequence ID" value="HGI43050.1"/>
    <property type="molecule type" value="Genomic_DNA"/>
</dbReference>
<dbReference type="InterPro" id="IPR027417">
    <property type="entry name" value="P-loop_NTPase"/>
</dbReference>
<dbReference type="SUPFAM" id="SSF52540">
    <property type="entry name" value="P-loop containing nucleoside triphosphate hydrolases"/>
    <property type="match status" value="1"/>
</dbReference>
<reference evidence="1" key="1">
    <citation type="journal article" date="2020" name="mSystems">
        <title>Genome- and Community-Level Interaction Insights into Carbon Utilization and Element Cycling Functions of Hydrothermarchaeota in Hydrothermal Sediment.</title>
        <authorList>
            <person name="Zhou Z."/>
            <person name="Liu Y."/>
            <person name="Xu W."/>
            <person name="Pan J."/>
            <person name="Luo Z.H."/>
            <person name="Li M."/>
        </authorList>
    </citation>
    <scope>NUCLEOTIDE SEQUENCE [LARGE SCALE GENOMIC DNA]</scope>
    <source>
        <strain evidence="1">SpSt-735</strain>
    </source>
</reference>
<sequence length="201" mass="22381">MIRLESLRECTLPLVVLVTGMPGSGKSVVSEAAKRVGYSVVRMGDVVREIAAELGRQATDESLGDVALCIRAEHGMDVVARLTLHKACMDYRNTPIVVEGVRNLEELEFFKNHALKCYLVAVHASPQTRFSRLSTRGRSDDPRSWEDFVRRDLRELKMGLGSVIALADVVLINEGKTLEQFVEEAAKVLSEILRRHNHAQA</sequence>
<dbReference type="PANTHER" id="PTHR41930">
    <property type="entry name" value="UPF0200 PROTEIN MJ1399"/>
    <property type="match status" value="1"/>
</dbReference>
<keyword evidence="1" id="KW-0282">Flagellum</keyword>